<dbReference type="SUPFAM" id="SSF52161">
    <property type="entry name" value="Ribosomal protein L13"/>
    <property type="match status" value="1"/>
</dbReference>
<dbReference type="PANTHER" id="PTHR11545:SF2">
    <property type="entry name" value="LARGE RIBOSOMAL SUBUNIT PROTEIN UL13M"/>
    <property type="match status" value="1"/>
</dbReference>
<evidence type="ECO:0000256" key="6">
    <source>
        <dbReference type="HAMAP-Rule" id="MF_01366"/>
    </source>
</evidence>
<dbReference type="Gene3D" id="3.90.1180.10">
    <property type="entry name" value="Ribosomal protein L13"/>
    <property type="match status" value="1"/>
</dbReference>
<comment type="function">
    <text evidence="6 8">This protein is one of the early assembly proteins of the 50S ribosomal subunit, although it is not seen to bind rRNA by itself. It is important during the early stages of 50S assembly.</text>
</comment>
<evidence type="ECO:0000313" key="10">
    <source>
        <dbReference type="Proteomes" id="UP000007383"/>
    </source>
</evidence>
<dbReference type="Pfam" id="PF00572">
    <property type="entry name" value="Ribosomal_L13"/>
    <property type="match status" value="1"/>
</dbReference>
<organism evidence="9 10">
    <name type="scientific">Spirochaeta africana (strain ATCC 700263 / DSM 8902 / Z-7692)</name>
    <dbReference type="NCBI Taxonomy" id="889378"/>
    <lineage>
        <taxon>Bacteria</taxon>
        <taxon>Pseudomonadati</taxon>
        <taxon>Spirochaetota</taxon>
        <taxon>Spirochaetia</taxon>
        <taxon>Spirochaetales</taxon>
        <taxon>Spirochaetaceae</taxon>
        <taxon>Spirochaeta</taxon>
    </lineage>
</organism>
<evidence type="ECO:0000256" key="2">
    <source>
        <dbReference type="ARBA" id="ARBA00011838"/>
    </source>
</evidence>
<sequence length="143" mass="16286">MKTIFKKPAEIDRAWYLIDAEGETLGRVAAKTAVLLRGKHKPEFAPHAEIGDYVVIINAEKVQVTGRKEKRKIYYRHSGHPGGIYAETLEKVRVRKPTFPLEHAIRGMLPKNRLGRKLFKNVKVYAGTRHPHAAQQPQQISVQ</sequence>
<dbReference type="EMBL" id="CP003282">
    <property type="protein sequence ID" value="AFG36765.1"/>
    <property type="molecule type" value="Genomic_DNA"/>
</dbReference>
<dbReference type="eggNOG" id="COG0102">
    <property type="taxonomic scope" value="Bacteria"/>
</dbReference>
<dbReference type="GO" id="GO:0003735">
    <property type="term" value="F:structural constituent of ribosome"/>
    <property type="evidence" value="ECO:0007669"/>
    <property type="project" value="InterPro"/>
</dbReference>
<dbReference type="KEGG" id="sfc:Spiaf_0665"/>
<dbReference type="GO" id="GO:0017148">
    <property type="term" value="P:negative regulation of translation"/>
    <property type="evidence" value="ECO:0007669"/>
    <property type="project" value="TreeGrafter"/>
</dbReference>
<dbReference type="CDD" id="cd00392">
    <property type="entry name" value="Ribosomal_L13"/>
    <property type="match status" value="1"/>
</dbReference>
<accession>H9UGX2</accession>
<dbReference type="InterPro" id="IPR023563">
    <property type="entry name" value="Ribosomal_uL13_CS"/>
</dbReference>
<protein>
    <recommendedName>
        <fullName evidence="5 6">Large ribosomal subunit protein uL13</fullName>
    </recommendedName>
</protein>
<dbReference type="NCBIfam" id="TIGR01066">
    <property type="entry name" value="rplM_bact"/>
    <property type="match status" value="1"/>
</dbReference>
<dbReference type="GO" id="GO:0006412">
    <property type="term" value="P:translation"/>
    <property type="evidence" value="ECO:0007669"/>
    <property type="project" value="UniProtKB-UniRule"/>
</dbReference>
<evidence type="ECO:0000313" key="9">
    <source>
        <dbReference type="EMBL" id="AFG36765.1"/>
    </source>
</evidence>
<dbReference type="RefSeq" id="WP_014454762.1">
    <property type="nucleotide sequence ID" value="NC_017098.1"/>
</dbReference>
<dbReference type="GO" id="GO:0022625">
    <property type="term" value="C:cytosolic large ribosomal subunit"/>
    <property type="evidence" value="ECO:0007669"/>
    <property type="project" value="TreeGrafter"/>
</dbReference>
<reference evidence="10" key="1">
    <citation type="journal article" date="2013" name="Stand. Genomic Sci.">
        <title>Complete genome sequence of the halophilic bacterium Spirochaeta africana type strain (Z-7692(T)) from the alkaline Lake Magadi in the East African Rift.</title>
        <authorList>
            <person name="Liolos K."/>
            <person name="Abt B."/>
            <person name="Scheuner C."/>
            <person name="Teshima H."/>
            <person name="Held B."/>
            <person name="Lapidus A."/>
            <person name="Nolan M."/>
            <person name="Lucas S."/>
            <person name="Deshpande S."/>
            <person name="Cheng J.F."/>
            <person name="Tapia R."/>
            <person name="Goodwin L.A."/>
            <person name="Pitluck S."/>
            <person name="Pagani I."/>
            <person name="Ivanova N."/>
            <person name="Mavromatis K."/>
            <person name="Mikhailova N."/>
            <person name="Huntemann M."/>
            <person name="Pati A."/>
            <person name="Chen A."/>
            <person name="Palaniappan K."/>
            <person name="Land M."/>
            <person name="Rohde M."/>
            <person name="Tindall B.J."/>
            <person name="Detter J.C."/>
            <person name="Goker M."/>
            <person name="Bristow J."/>
            <person name="Eisen J.A."/>
            <person name="Markowitz V."/>
            <person name="Hugenholtz P."/>
            <person name="Woyke T."/>
            <person name="Klenk H.P."/>
            <person name="Kyrpides N.C."/>
        </authorList>
    </citation>
    <scope>NUCLEOTIDE SEQUENCE</scope>
    <source>
        <strain evidence="10">ATCC 700263 / DSM 8902 / Z-7692</strain>
    </source>
</reference>
<dbReference type="STRING" id="889378.Spiaf_0665"/>
<dbReference type="PIRSF" id="PIRSF002181">
    <property type="entry name" value="Ribosomal_L13"/>
    <property type="match status" value="1"/>
</dbReference>
<dbReference type="HAMAP" id="MF_01366">
    <property type="entry name" value="Ribosomal_uL13"/>
    <property type="match status" value="1"/>
</dbReference>
<dbReference type="PROSITE" id="PS00783">
    <property type="entry name" value="RIBOSOMAL_L13"/>
    <property type="match status" value="1"/>
</dbReference>
<keyword evidence="3 6" id="KW-0689">Ribosomal protein</keyword>
<dbReference type="InterPro" id="IPR005823">
    <property type="entry name" value="Ribosomal_uL13_bac-type"/>
</dbReference>
<evidence type="ECO:0000256" key="8">
    <source>
        <dbReference type="RuleBase" id="RU003878"/>
    </source>
</evidence>
<dbReference type="OrthoDB" id="9801330at2"/>
<dbReference type="AlphaFoldDB" id="H9UGX2"/>
<proteinExistence type="inferred from homology"/>
<evidence type="ECO:0000256" key="1">
    <source>
        <dbReference type="ARBA" id="ARBA00006227"/>
    </source>
</evidence>
<evidence type="ECO:0000256" key="7">
    <source>
        <dbReference type="RuleBase" id="RU003877"/>
    </source>
</evidence>
<evidence type="ECO:0000256" key="5">
    <source>
        <dbReference type="ARBA" id="ARBA00035201"/>
    </source>
</evidence>
<evidence type="ECO:0000256" key="3">
    <source>
        <dbReference type="ARBA" id="ARBA00022980"/>
    </source>
</evidence>
<dbReference type="InterPro" id="IPR036899">
    <property type="entry name" value="Ribosomal_uL13_sf"/>
</dbReference>
<dbReference type="HOGENOM" id="CLU_082184_2_2_12"/>
<comment type="subunit">
    <text evidence="2 6">Part of the 50S ribosomal subunit.</text>
</comment>
<name>H9UGX2_SPIAZ</name>
<gene>
    <name evidence="6 8" type="primary">rplM</name>
    <name evidence="9" type="ordered locus">Spiaf_0665</name>
</gene>
<keyword evidence="4 6" id="KW-0687">Ribonucleoprotein</keyword>
<dbReference type="FunFam" id="3.90.1180.10:FF:000001">
    <property type="entry name" value="50S ribosomal protein L13"/>
    <property type="match status" value="1"/>
</dbReference>
<keyword evidence="10" id="KW-1185">Reference proteome</keyword>
<dbReference type="Proteomes" id="UP000007383">
    <property type="component" value="Chromosome"/>
</dbReference>
<evidence type="ECO:0000256" key="4">
    <source>
        <dbReference type="ARBA" id="ARBA00023274"/>
    </source>
</evidence>
<comment type="similarity">
    <text evidence="1 6 7">Belongs to the universal ribosomal protein uL13 family.</text>
</comment>
<dbReference type="GO" id="GO:0003729">
    <property type="term" value="F:mRNA binding"/>
    <property type="evidence" value="ECO:0007669"/>
    <property type="project" value="TreeGrafter"/>
</dbReference>
<dbReference type="PATRIC" id="fig|889378.3.peg.674"/>
<dbReference type="PANTHER" id="PTHR11545">
    <property type="entry name" value="RIBOSOMAL PROTEIN L13"/>
    <property type="match status" value="1"/>
</dbReference>
<dbReference type="InterPro" id="IPR005822">
    <property type="entry name" value="Ribosomal_uL13"/>
</dbReference>